<comment type="caution">
    <text evidence="8">The sequence shown here is derived from an EMBL/GenBank/DDBJ whole genome shotgun (WGS) entry which is preliminary data.</text>
</comment>
<accession>A0A841CXK4</accession>
<dbReference type="GO" id="GO:0006355">
    <property type="term" value="P:regulation of DNA-templated transcription"/>
    <property type="evidence" value="ECO:0007669"/>
    <property type="project" value="InterPro"/>
</dbReference>
<reference evidence="8 9" key="1">
    <citation type="submission" date="2020-08" db="EMBL/GenBank/DDBJ databases">
        <title>Genomic Encyclopedia of Type Strains, Phase III (KMG-III): the genomes of soil and plant-associated and newly described type strains.</title>
        <authorList>
            <person name="Whitman W."/>
        </authorList>
    </citation>
    <scope>NUCLEOTIDE SEQUENCE [LARGE SCALE GENOMIC DNA]</scope>
    <source>
        <strain evidence="8 9">CECT 8640</strain>
    </source>
</reference>
<comment type="similarity">
    <text evidence="1">Belongs to the AfsR/DnrI/RedD regulatory family.</text>
</comment>
<dbReference type="PROSITE" id="PS51755">
    <property type="entry name" value="OMPR_PHOB"/>
    <property type="match status" value="1"/>
</dbReference>
<feature type="repeat" description="TPR" evidence="5">
    <location>
        <begin position="866"/>
        <end position="899"/>
    </location>
</feature>
<keyword evidence="4" id="KW-0804">Transcription</keyword>
<dbReference type="Gene3D" id="1.10.10.10">
    <property type="entry name" value="Winged helix-like DNA-binding domain superfamily/Winged helix DNA-binding domain"/>
    <property type="match status" value="1"/>
</dbReference>
<dbReference type="EMBL" id="JACHJN010000021">
    <property type="protein sequence ID" value="MBB5960717.1"/>
    <property type="molecule type" value="Genomic_DNA"/>
</dbReference>
<dbReference type="Gene3D" id="1.25.40.10">
    <property type="entry name" value="Tetratricopeptide repeat domain"/>
    <property type="match status" value="2"/>
</dbReference>
<feature type="repeat" description="TPR" evidence="5">
    <location>
        <begin position="826"/>
        <end position="859"/>
    </location>
</feature>
<dbReference type="SUPFAM" id="SSF46894">
    <property type="entry name" value="C-terminal effector domain of the bipartite response regulators"/>
    <property type="match status" value="1"/>
</dbReference>
<dbReference type="GO" id="GO:0043531">
    <property type="term" value="F:ADP binding"/>
    <property type="evidence" value="ECO:0007669"/>
    <property type="project" value="InterPro"/>
</dbReference>
<evidence type="ECO:0000256" key="2">
    <source>
        <dbReference type="ARBA" id="ARBA00023015"/>
    </source>
</evidence>
<dbReference type="InterPro" id="IPR001867">
    <property type="entry name" value="OmpR/PhoB-type_DNA-bd"/>
</dbReference>
<dbReference type="InterPro" id="IPR016032">
    <property type="entry name" value="Sig_transdc_resp-reg_C-effctor"/>
</dbReference>
<dbReference type="Proteomes" id="UP000547510">
    <property type="component" value="Unassembled WGS sequence"/>
</dbReference>
<feature type="DNA-binding region" description="OmpR/PhoB-type" evidence="6">
    <location>
        <begin position="1"/>
        <end position="101"/>
    </location>
</feature>
<dbReference type="AlphaFoldDB" id="A0A841CXK4"/>
<dbReference type="InterPro" id="IPR002182">
    <property type="entry name" value="NB-ARC"/>
</dbReference>
<dbReference type="InterPro" id="IPR027417">
    <property type="entry name" value="P-loop_NTPase"/>
</dbReference>
<proteinExistence type="inferred from homology"/>
<dbReference type="Pfam" id="PF00931">
    <property type="entry name" value="NB-ARC"/>
    <property type="match status" value="1"/>
</dbReference>
<evidence type="ECO:0000256" key="5">
    <source>
        <dbReference type="PROSITE-ProRule" id="PRU00339"/>
    </source>
</evidence>
<dbReference type="InterPro" id="IPR036388">
    <property type="entry name" value="WH-like_DNA-bd_sf"/>
</dbReference>
<dbReference type="SUPFAM" id="SSF48452">
    <property type="entry name" value="TPR-like"/>
    <property type="match status" value="2"/>
</dbReference>
<evidence type="ECO:0000256" key="6">
    <source>
        <dbReference type="PROSITE-ProRule" id="PRU01091"/>
    </source>
</evidence>
<dbReference type="GO" id="GO:0000160">
    <property type="term" value="P:phosphorelay signal transduction system"/>
    <property type="evidence" value="ECO:0007669"/>
    <property type="project" value="InterPro"/>
</dbReference>
<dbReference type="RefSeq" id="WP_184699163.1">
    <property type="nucleotide sequence ID" value="NZ_JACHJN010000021.1"/>
</dbReference>
<dbReference type="Pfam" id="PF13424">
    <property type="entry name" value="TPR_12"/>
    <property type="match status" value="1"/>
</dbReference>
<evidence type="ECO:0000256" key="1">
    <source>
        <dbReference type="ARBA" id="ARBA00005820"/>
    </source>
</evidence>
<dbReference type="InterPro" id="IPR011990">
    <property type="entry name" value="TPR-like_helical_dom_sf"/>
</dbReference>
<organism evidence="8 9">
    <name type="scientific">Saccharothrix tamanrassetensis</name>
    <dbReference type="NCBI Taxonomy" id="1051531"/>
    <lineage>
        <taxon>Bacteria</taxon>
        <taxon>Bacillati</taxon>
        <taxon>Actinomycetota</taxon>
        <taxon>Actinomycetes</taxon>
        <taxon>Pseudonocardiales</taxon>
        <taxon>Pseudonocardiaceae</taxon>
        <taxon>Saccharothrix</taxon>
    </lineage>
</organism>
<keyword evidence="9" id="KW-1185">Reference proteome</keyword>
<dbReference type="PANTHER" id="PTHR35807:SF1">
    <property type="entry name" value="TRANSCRIPTIONAL REGULATOR REDD"/>
    <property type="match status" value="1"/>
</dbReference>
<gene>
    <name evidence="8" type="ORF">FHS29_007345</name>
</gene>
<keyword evidence="2" id="KW-0805">Transcription regulation</keyword>
<dbReference type="SUPFAM" id="SSF52540">
    <property type="entry name" value="P-loop containing nucleoside triphosphate hydrolases"/>
    <property type="match status" value="1"/>
</dbReference>
<dbReference type="Pfam" id="PF13176">
    <property type="entry name" value="TPR_7"/>
    <property type="match status" value="1"/>
</dbReference>
<dbReference type="InterPro" id="IPR051677">
    <property type="entry name" value="AfsR-DnrI-RedD_regulator"/>
</dbReference>
<dbReference type="InterPro" id="IPR005158">
    <property type="entry name" value="BTAD"/>
</dbReference>
<dbReference type="GO" id="GO:0003677">
    <property type="term" value="F:DNA binding"/>
    <property type="evidence" value="ECO:0007669"/>
    <property type="project" value="UniProtKB-UniRule"/>
</dbReference>
<evidence type="ECO:0000256" key="4">
    <source>
        <dbReference type="ARBA" id="ARBA00023163"/>
    </source>
</evidence>
<protein>
    <submittedName>
        <fullName evidence="8">DNA-binding SARP family transcriptional activator/tetratricopeptide (TPR) repeat protein</fullName>
    </submittedName>
</protein>
<dbReference type="Pfam" id="PF03704">
    <property type="entry name" value="BTAD"/>
    <property type="match status" value="1"/>
</dbReference>
<dbReference type="SMART" id="SM00028">
    <property type="entry name" value="TPR"/>
    <property type="match status" value="5"/>
</dbReference>
<dbReference type="PROSITE" id="PS50005">
    <property type="entry name" value="TPR"/>
    <property type="match status" value="2"/>
</dbReference>
<evidence type="ECO:0000259" key="7">
    <source>
        <dbReference type="PROSITE" id="PS51755"/>
    </source>
</evidence>
<name>A0A841CXK4_9PSEU</name>
<dbReference type="PRINTS" id="PR00364">
    <property type="entry name" value="DISEASERSIST"/>
</dbReference>
<keyword evidence="5" id="KW-0802">TPR repeat</keyword>
<dbReference type="PANTHER" id="PTHR35807">
    <property type="entry name" value="TRANSCRIPTIONAL REGULATOR REDD-RELATED"/>
    <property type="match status" value="1"/>
</dbReference>
<keyword evidence="3 6" id="KW-0238">DNA-binding</keyword>
<evidence type="ECO:0000313" key="8">
    <source>
        <dbReference type="EMBL" id="MBB5960717.1"/>
    </source>
</evidence>
<dbReference type="InterPro" id="IPR019734">
    <property type="entry name" value="TPR_rpt"/>
</dbReference>
<dbReference type="CDD" id="cd15831">
    <property type="entry name" value="BTAD"/>
    <property type="match status" value="1"/>
</dbReference>
<evidence type="ECO:0000313" key="9">
    <source>
        <dbReference type="Proteomes" id="UP000547510"/>
    </source>
</evidence>
<feature type="domain" description="OmpR/PhoB-type" evidence="7">
    <location>
        <begin position="1"/>
        <end position="101"/>
    </location>
</feature>
<evidence type="ECO:0000256" key="3">
    <source>
        <dbReference type="ARBA" id="ARBA00023125"/>
    </source>
</evidence>
<dbReference type="Gene3D" id="3.40.50.300">
    <property type="entry name" value="P-loop containing nucleotide triphosphate hydrolases"/>
    <property type="match status" value="1"/>
</dbReference>
<sequence length="932" mass="103923">MVEFRLLGQVVVERDGHQVDVGPARQQCVLAVLLVEANTAVPAEVLIDRVWEDRPPLRVRSSLHSYLTRLRRALAAAPVSITWRSGSYVLTVDEQAVDLHRFRRLIGQARTAVDDEQAMALIRQALELWRGEAFAGLDTPWLHTVRAVVEQERLGAMLDLTDRRLRLGQHAAVLPALRAQAEQHPVNERLVGQFMLALYRDGRQADALQVFRDTRHTLASELGIEPGPDLRRLHERILRADPDLAAPTMPRPIRRNDLPGDVADFTGRRAELDRLRSMLPRDADTGPGTAAVIAAIDGMAGVGKTTLAIHLAHHVARRYPDAQLYIDLRAHTAGHEPVEPVAALNTLLRALDVSGEKIPEELETRAALWRAELAGRKVLIVLDNAASATQVRPLLPGTAGCLTLVTSRRRLVDLETAHTLSLDVLPRADAVNLVRGVFGDDRAADTDAVQVLVELCGYLPLALRIAAARLRTRPTWTVADLVTRLRDGRTRLTAGDRSVAAAFGLSYQQLSAPRQRLFRRLGLVPGPDFDRYAASALNQTDPVATGELLEELVDVHLLQQPAPGRYRFHDLLRHHAADLAAHTDTPADEQTALANLVDHYLHTAYAADRLIRPHRTPIEIGQPPFDCHPQPLPDAAAAWAWFTAEYPNLLASQQLAVERKWHDAVWQLAWVLHTFHHRQGHIHDHVVAWRAAMAAADRLSEPAVLIMTHRLLGNAHSLAARHDEAIQHLARSLRLAEDAGDIHGQAHAHGALSQVWGGQGDHLRALESATHAMRLFRAIDLPVWEAEAQSAVGWHRAQLGHYAQARIDCEHALVLRRRHHDRSGEALTMDNLGYIAHHTGQHTDALDYYQQALLVYRESGNTYEEASALDRLGHTHLALNQHEQATQAWRQAAELFHAQGRTTDADRIQRQLTEIWQSRHHPPNPHERKPRV</sequence>
<dbReference type="SMART" id="SM00862">
    <property type="entry name" value="Trans_reg_C"/>
    <property type="match status" value="1"/>
</dbReference>
<dbReference type="SMART" id="SM01043">
    <property type="entry name" value="BTAD"/>
    <property type="match status" value="1"/>
</dbReference>